<dbReference type="OrthoDB" id="3902588at2759"/>
<feature type="region of interest" description="Disordered" evidence="1">
    <location>
        <begin position="163"/>
        <end position="210"/>
    </location>
</feature>
<feature type="region of interest" description="Disordered" evidence="1">
    <location>
        <begin position="228"/>
        <end position="250"/>
    </location>
</feature>
<dbReference type="Proteomes" id="UP000002499">
    <property type="component" value="Unassembled WGS sequence"/>
</dbReference>
<evidence type="ECO:0000313" key="3">
    <source>
        <dbReference type="Proteomes" id="UP000002499"/>
    </source>
</evidence>
<accession>E9EFE1</accession>
<feature type="compositionally biased region" description="Basic and acidic residues" evidence="1">
    <location>
        <begin position="8"/>
        <end position="32"/>
    </location>
</feature>
<feature type="compositionally biased region" description="Low complexity" evidence="1">
    <location>
        <begin position="33"/>
        <end position="64"/>
    </location>
</feature>
<dbReference type="EMBL" id="GL698579">
    <property type="protein sequence ID" value="EFY85394.1"/>
    <property type="molecule type" value="Genomic_DNA"/>
</dbReference>
<feature type="region of interest" description="Disordered" evidence="1">
    <location>
        <begin position="1"/>
        <end position="104"/>
    </location>
</feature>
<evidence type="ECO:0000313" key="2">
    <source>
        <dbReference type="EMBL" id="EFY85394.1"/>
    </source>
</evidence>
<reference evidence="2 3" key="1">
    <citation type="journal article" date="2011" name="PLoS Genet.">
        <title>Genome sequencing and comparative transcriptomics of the model entomopathogenic fungi Metarhizium anisopliae and M. acridum.</title>
        <authorList>
            <person name="Gao Q."/>
            <person name="Jin K."/>
            <person name="Ying S.H."/>
            <person name="Zhang Y."/>
            <person name="Xiao G."/>
            <person name="Shang Y."/>
            <person name="Duan Z."/>
            <person name="Hu X."/>
            <person name="Xie X.Q."/>
            <person name="Zhou G."/>
            <person name="Peng G."/>
            <person name="Luo Z."/>
            <person name="Huang W."/>
            <person name="Wang B."/>
            <person name="Fang W."/>
            <person name="Wang S."/>
            <person name="Zhong Y."/>
            <person name="Ma L.J."/>
            <person name="St Leger R.J."/>
            <person name="Zhao G.P."/>
            <person name="Pei Y."/>
            <person name="Feng M.G."/>
            <person name="Xia Y."/>
            <person name="Wang C."/>
        </authorList>
    </citation>
    <scope>NUCLEOTIDE SEQUENCE [LARGE SCALE GENOMIC DNA]</scope>
    <source>
        <strain evidence="2 3">CQMa 102</strain>
    </source>
</reference>
<organism evidence="3">
    <name type="scientific">Metarhizium acridum (strain CQMa 102)</name>
    <dbReference type="NCBI Taxonomy" id="655827"/>
    <lineage>
        <taxon>Eukaryota</taxon>
        <taxon>Fungi</taxon>
        <taxon>Dikarya</taxon>
        <taxon>Ascomycota</taxon>
        <taxon>Pezizomycotina</taxon>
        <taxon>Sordariomycetes</taxon>
        <taxon>Hypocreomycetidae</taxon>
        <taxon>Hypocreales</taxon>
        <taxon>Clavicipitaceae</taxon>
        <taxon>Metarhizium</taxon>
    </lineage>
</organism>
<protein>
    <submittedName>
        <fullName evidence="2">Uncharacterized protein</fullName>
    </submittedName>
</protein>
<feature type="compositionally biased region" description="Polar residues" evidence="1">
    <location>
        <begin position="69"/>
        <end position="92"/>
    </location>
</feature>
<dbReference type="OMA" id="WEDEGCV"/>
<dbReference type="HOGENOM" id="CLU_024652_0_0_1"/>
<dbReference type="eggNOG" id="ENOG502SKZZ">
    <property type="taxonomic scope" value="Eukaryota"/>
</dbReference>
<dbReference type="AlphaFoldDB" id="E9EFE1"/>
<keyword evidence="3" id="KW-1185">Reference proteome</keyword>
<feature type="compositionally biased region" description="Polar residues" evidence="1">
    <location>
        <begin position="193"/>
        <end position="204"/>
    </location>
</feature>
<name>E9EFE1_METAQ</name>
<sequence length="661" mass="74429">MWDVAWTDPKRELVGEHRGRKDKDRSVKDKSLSRNSVSTTSSKTSTHSTISRLRARALRQSSSSKESPRQNINPDSGPQTPDRSFNNRSPSVMSDAEQRQVSGRPILSCSDLQIEVTSRNGSYSVGRSKFAAVKITKNKGEYGMSVRILSIFAHAVREELAPETSATIESYARQSDDSDVFSTKRKEKEDTTSTEYRNGNSKQRNGAGIWPQRSFDLQSPIRQSFVASPLVSPKSPSRVHGSSPVLPQDEPVMLVPPLRCQIRLPPKPAQEPSPINDLSLWRSPREWIATTEMGNTVQMIETVTGLRAKELETTSFEPSPDSWHLPTEVKQMAQAKPSTALSKLKASAENALSLEETQKINGEKKRWMLSVLHHLDCGNRHDASGSSTLRNGLEILEQTRRRKILAAYDPRCNDWSYQAQLLLDKVLTLTVVSARYLAALWPENTIHHLSDNPLSSDSAPNICAVYSPDAVSPLPGALRNFDAAYSMTLPSLCRESDIPTVLNNINKCLRSGGVYHLLLIDPIPNTDALGKNMRAWFRNHLLQRLRQQSRCLTPSYIFPKALGESSLRGHGSTLTTTKFYANPRNISRSQDETDEEARQEREGKETRAELRSIVGRMLWREVWGEFVTSDTWWWEDPDCMQECLELGTFWEYYSIQAVKSN</sequence>
<evidence type="ECO:0000256" key="1">
    <source>
        <dbReference type="SAM" id="MobiDB-lite"/>
    </source>
</evidence>
<feature type="compositionally biased region" description="Basic and acidic residues" evidence="1">
    <location>
        <begin position="182"/>
        <end position="191"/>
    </location>
</feature>
<gene>
    <name evidence="2" type="ORF">MAC_08589</name>
</gene>
<proteinExistence type="predicted"/>
<dbReference type="InParanoid" id="E9EFE1"/>